<gene>
    <name evidence="3" type="ORF">BGK67_18865</name>
</gene>
<evidence type="ECO:0000256" key="2">
    <source>
        <dbReference type="SAM" id="Phobius"/>
    </source>
</evidence>
<organism evidence="3 4">
    <name type="scientific">Streptomyces subrutilus</name>
    <dbReference type="NCBI Taxonomy" id="36818"/>
    <lineage>
        <taxon>Bacteria</taxon>
        <taxon>Bacillati</taxon>
        <taxon>Actinomycetota</taxon>
        <taxon>Actinomycetes</taxon>
        <taxon>Kitasatosporales</taxon>
        <taxon>Streptomycetaceae</taxon>
        <taxon>Streptomyces</taxon>
    </lineage>
</organism>
<feature type="region of interest" description="Disordered" evidence="1">
    <location>
        <begin position="26"/>
        <end position="45"/>
    </location>
</feature>
<protein>
    <submittedName>
        <fullName evidence="3">Uncharacterized protein</fullName>
    </submittedName>
</protein>
<keyword evidence="4" id="KW-1185">Reference proteome</keyword>
<dbReference type="Proteomes" id="UP000095705">
    <property type="component" value="Unassembled WGS sequence"/>
</dbReference>
<feature type="region of interest" description="Disordered" evidence="1">
    <location>
        <begin position="75"/>
        <end position="112"/>
    </location>
</feature>
<evidence type="ECO:0000256" key="1">
    <source>
        <dbReference type="SAM" id="MobiDB-lite"/>
    </source>
</evidence>
<evidence type="ECO:0000313" key="4">
    <source>
        <dbReference type="Proteomes" id="UP000095705"/>
    </source>
</evidence>
<keyword evidence="2" id="KW-0812">Transmembrane</keyword>
<reference evidence="3 4" key="1">
    <citation type="submission" date="2016-08" db="EMBL/GenBank/DDBJ databases">
        <title>The complete genome of Streptomyces subrutilus 10-1-1.</title>
        <authorList>
            <person name="Chen X."/>
        </authorList>
    </citation>
    <scope>NUCLEOTIDE SEQUENCE [LARGE SCALE GENOMIC DNA]</scope>
    <source>
        <strain evidence="3 4">10-1-1</strain>
    </source>
</reference>
<dbReference type="AlphaFoldDB" id="A0A1E5PU46"/>
<feature type="compositionally biased region" description="Low complexity" evidence="1">
    <location>
        <begin position="83"/>
        <end position="93"/>
    </location>
</feature>
<comment type="caution">
    <text evidence="3">The sequence shown here is derived from an EMBL/GenBank/DDBJ whole genome shotgun (WGS) entry which is preliminary data.</text>
</comment>
<sequence>MATNEDLYELPDDRAALLLRDAMDRTTADLPPLPDLVGPARAQGRRRKARVRVAIGGGALAVAALALAGAVAPPGGGGGPQAGGAANVAAPPSSSAPPPPVHLEPTPGQSSMADLPAAERIRQEDFQNRAVGVLQGLLPPSVGTVRRTDLSVRLYQGSKDDKAFVIIFSVRPAEPADTGSPCHEARGEVCARATLPGGIEAAAATAPVNDGNVTETRLSFRYGKSKVSLVVSPHDASNTSAPVTNDQLLHLAKSPAFLDLVKSADAEPVEKQQQTIPGG</sequence>
<dbReference type="EMBL" id="MEHK01000001">
    <property type="protein sequence ID" value="OEJ33106.1"/>
    <property type="molecule type" value="Genomic_DNA"/>
</dbReference>
<name>A0A1E5PU46_9ACTN</name>
<proteinExistence type="predicted"/>
<keyword evidence="2" id="KW-0472">Membrane</keyword>
<evidence type="ECO:0000313" key="3">
    <source>
        <dbReference type="EMBL" id="OEJ33106.1"/>
    </source>
</evidence>
<dbReference type="RefSeq" id="WP_069921355.1">
    <property type="nucleotide sequence ID" value="NZ_MEHK01000001.1"/>
</dbReference>
<feature type="transmembrane region" description="Helical" evidence="2">
    <location>
        <begin position="51"/>
        <end position="72"/>
    </location>
</feature>
<keyword evidence="2" id="KW-1133">Transmembrane helix</keyword>
<accession>A0A1E5PU46</accession>
<dbReference type="OrthoDB" id="4189503at2"/>